<dbReference type="OrthoDB" id="4422435at2"/>
<keyword evidence="1" id="KW-1133">Transmembrane helix</keyword>
<keyword evidence="1" id="KW-0812">Transmembrane</keyword>
<dbReference type="Pfam" id="PF12028">
    <property type="entry name" value="DUF3515"/>
    <property type="match status" value="2"/>
</dbReference>
<evidence type="ECO:0000256" key="1">
    <source>
        <dbReference type="SAM" id="Phobius"/>
    </source>
</evidence>
<name>A0A0G3HCE6_9CORY</name>
<sequence>MSSSTAVQFNRTPIYVSLGLAILLVLGTLIGAKMVVERALHAPVAVAALPAPDAGSPECLALADALPAEVLGHERATIAEPVPPGVAVWHSTSQERVTLRCGIDLPLQYTAYSQTREIDGVEWLRVADATPDSTLSTWFAVNRQPTVAVSADAAGLLGAEHPLSDVSAAVADLPAADPQPYPVPLADLTMADQPGRSGQSEVCAAFVGAAPDGLAEQYQRLVSDPDTGTVVWTREGYEPIVARCGAAGPSNYAPGERITQIDEVAWFENDRLVNGSTASEWYALGREAIVAVSAPQAAAGQALPELTAAIVAAIPDDPAAN</sequence>
<reference evidence="3" key="2">
    <citation type="submission" date="2015-05" db="EMBL/GenBank/DDBJ databases">
        <title>Complete genome sequence of Corynebacterium uterequi DSM 45634, isolated from the uterus of a maiden mare.</title>
        <authorList>
            <person name="Ruckert C."/>
            <person name="Albersmeier A."/>
            <person name="Winkler A."/>
            <person name="Tauch A."/>
        </authorList>
    </citation>
    <scope>NUCLEOTIDE SEQUENCE [LARGE SCALE GENOMIC DNA]</scope>
    <source>
        <strain evidence="3">DSM 45634</strain>
    </source>
</reference>
<dbReference type="STRING" id="1072256.CUTER_04860"/>
<feature type="transmembrane region" description="Helical" evidence="1">
    <location>
        <begin position="12"/>
        <end position="32"/>
    </location>
</feature>
<organism evidence="2 3">
    <name type="scientific">Corynebacterium uterequi</name>
    <dbReference type="NCBI Taxonomy" id="1072256"/>
    <lineage>
        <taxon>Bacteria</taxon>
        <taxon>Bacillati</taxon>
        <taxon>Actinomycetota</taxon>
        <taxon>Actinomycetes</taxon>
        <taxon>Mycobacteriales</taxon>
        <taxon>Corynebacteriaceae</taxon>
        <taxon>Corynebacterium</taxon>
    </lineage>
</organism>
<keyword evidence="3" id="KW-1185">Reference proteome</keyword>
<evidence type="ECO:0000313" key="3">
    <source>
        <dbReference type="Proteomes" id="UP000035548"/>
    </source>
</evidence>
<dbReference type="RefSeq" id="WP_047259462.1">
    <property type="nucleotide sequence ID" value="NZ_CP011546.1"/>
</dbReference>
<accession>A0A0G3HCE6</accession>
<dbReference type="Proteomes" id="UP000035548">
    <property type="component" value="Chromosome"/>
</dbReference>
<protein>
    <submittedName>
        <fullName evidence="2">Putative DUF3515 family protein</fullName>
    </submittedName>
</protein>
<proteinExistence type="predicted"/>
<reference evidence="2 3" key="1">
    <citation type="journal article" date="2015" name="Genome Announc.">
        <title>Virulence Factor Genes Detected in the Complete Genome Sequence of Corynebacterium uterequi DSM 45634, Isolated from the Uterus of a Maiden Mare.</title>
        <authorList>
            <person name="Ruckert C."/>
            <person name="Kriete M."/>
            <person name="Jaenicke S."/>
            <person name="Winkler A."/>
            <person name="Tauch A."/>
        </authorList>
    </citation>
    <scope>NUCLEOTIDE SEQUENCE [LARGE SCALE GENOMIC DNA]</scope>
    <source>
        <strain evidence="2 3">DSM 45634</strain>
    </source>
</reference>
<dbReference type="EMBL" id="CP011546">
    <property type="protein sequence ID" value="AKK10974.1"/>
    <property type="molecule type" value="Genomic_DNA"/>
</dbReference>
<gene>
    <name evidence="2" type="ORF">CUTER_04860</name>
</gene>
<dbReference type="InterPro" id="IPR021903">
    <property type="entry name" value="DUF3515"/>
</dbReference>
<evidence type="ECO:0000313" key="2">
    <source>
        <dbReference type="EMBL" id="AKK10974.1"/>
    </source>
</evidence>
<dbReference type="AlphaFoldDB" id="A0A0G3HCE6"/>
<dbReference type="PATRIC" id="fig|1072256.5.peg.962"/>
<dbReference type="KEGG" id="cut:CUTER_04860"/>
<keyword evidence="1" id="KW-0472">Membrane</keyword>